<proteinExistence type="predicted"/>
<organism evidence="6 7">
    <name type="scientific">Lentinula aciculospora</name>
    <dbReference type="NCBI Taxonomy" id="153920"/>
    <lineage>
        <taxon>Eukaryota</taxon>
        <taxon>Fungi</taxon>
        <taxon>Dikarya</taxon>
        <taxon>Basidiomycota</taxon>
        <taxon>Agaricomycotina</taxon>
        <taxon>Agaricomycetes</taxon>
        <taxon>Agaricomycetidae</taxon>
        <taxon>Agaricales</taxon>
        <taxon>Marasmiineae</taxon>
        <taxon>Omphalotaceae</taxon>
        <taxon>Lentinula</taxon>
    </lineage>
</organism>
<dbReference type="EMBL" id="JAOTPV010000017">
    <property type="protein sequence ID" value="KAJ4473880.1"/>
    <property type="molecule type" value="Genomic_DNA"/>
</dbReference>
<evidence type="ECO:0000256" key="5">
    <source>
        <dbReference type="ARBA" id="ARBA00023242"/>
    </source>
</evidence>
<accession>A0A9W9DJS6</accession>
<protein>
    <submittedName>
        <fullName evidence="6">Uncharacterized protein</fullName>
    </submittedName>
</protein>
<gene>
    <name evidence="6" type="ORF">J3R30DRAFT_3296461</name>
</gene>
<keyword evidence="4" id="KW-0040">ANK repeat</keyword>
<evidence type="ECO:0000256" key="3">
    <source>
        <dbReference type="ARBA" id="ARBA00022737"/>
    </source>
</evidence>
<keyword evidence="5" id="KW-0539">Nucleus</keyword>
<sequence>MYQRRWAAIKGEGVEVVPFPLRFDQLPWPLFHFQCTTISINNLSEEDISYFVLSTKRPGYERKHAKERLRHELLHYHPDKFVARVLPYVMEEERENVVAGASRVTSVLYDLLRSLPAGCA</sequence>
<name>A0A9W9DJS6_9AGAR</name>
<dbReference type="OrthoDB" id="412109at2759"/>
<evidence type="ECO:0000313" key="6">
    <source>
        <dbReference type="EMBL" id="KAJ4473880.1"/>
    </source>
</evidence>
<dbReference type="PANTHER" id="PTHR15263">
    <property type="entry name" value="I-KAPPA-B-LIKE PROTEIN IKBL"/>
    <property type="match status" value="1"/>
</dbReference>
<evidence type="ECO:0000313" key="7">
    <source>
        <dbReference type="Proteomes" id="UP001150266"/>
    </source>
</evidence>
<comment type="subcellular location">
    <subcellularLocation>
        <location evidence="1">Nucleus</location>
    </subcellularLocation>
</comment>
<dbReference type="GO" id="GO:0043124">
    <property type="term" value="P:negative regulation of canonical NF-kappaB signal transduction"/>
    <property type="evidence" value="ECO:0007669"/>
    <property type="project" value="InterPro"/>
</dbReference>
<reference evidence="6" key="1">
    <citation type="submission" date="2022-08" db="EMBL/GenBank/DDBJ databases">
        <title>A Global Phylogenomic Analysis of the Shiitake Genus Lentinula.</title>
        <authorList>
            <consortium name="DOE Joint Genome Institute"/>
            <person name="Sierra-Patev S."/>
            <person name="Min B."/>
            <person name="Naranjo-Ortiz M."/>
            <person name="Looney B."/>
            <person name="Konkel Z."/>
            <person name="Slot J.C."/>
            <person name="Sakamoto Y."/>
            <person name="Steenwyk J.L."/>
            <person name="Rokas A."/>
            <person name="Carro J."/>
            <person name="Camarero S."/>
            <person name="Ferreira P."/>
            <person name="Molpeceres G."/>
            <person name="Ruiz-Duenas F.J."/>
            <person name="Serrano A."/>
            <person name="Henrissat B."/>
            <person name="Drula E."/>
            <person name="Hughes K.W."/>
            <person name="Mata J.L."/>
            <person name="Ishikawa N.K."/>
            <person name="Vargas-Isla R."/>
            <person name="Ushijima S."/>
            <person name="Smith C.A."/>
            <person name="Ahrendt S."/>
            <person name="Andreopoulos W."/>
            <person name="He G."/>
            <person name="Labutti K."/>
            <person name="Lipzen A."/>
            <person name="Ng V."/>
            <person name="Riley R."/>
            <person name="Sandor L."/>
            <person name="Barry K."/>
            <person name="Martinez A.T."/>
            <person name="Xiao Y."/>
            <person name="Gibbons J.G."/>
            <person name="Terashima K."/>
            <person name="Grigoriev I.V."/>
            <person name="Hibbett D.S."/>
        </authorList>
    </citation>
    <scope>NUCLEOTIDE SEQUENCE</scope>
    <source>
        <strain evidence="6">JLM2183</strain>
    </source>
</reference>
<keyword evidence="3" id="KW-0677">Repeat</keyword>
<dbReference type="InterPro" id="IPR038753">
    <property type="entry name" value="NFKBIL1"/>
</dbReference>
<comment type="caution">
    <text evidence="6">The sequence shown here is derived from an EMBL/GenBank/DDBJ whole genome shotgun (WGS) entry which is preliminary data.</text>
</comment>
<dbReference type="PANTHER" id="PTHR15263:SF1">
    <property type="entry name" value="NF-KAPPA-B INHIBITOR-LIKE PROTEIN 1"/>
    <property type="match status" value="1"/>
</dbReference>
<dbReference type="GO" id="GO:0005634">
    <property type="term" value="C:nucleus"/>
    <property type="evidence" value="ECO:0007669"/>
    <property type="project" value="UniProtKB-SubCell"/>
</dbReference>
<keyword evidence="7" id="KW-1185">Reference proteome</keyword>
<evidence type="ECO:0000256" key="4">
    <source>
        <dbReference type="ARBA" id="ARBA00023043"/>
    </source>
</evidence>
<evidence type="ECO:0000256" key="2">
    <source>
        <dbReference type="ARBA" id="ARBA00022553"/>
    </source>
</evidence>
<dbReference type="AlphaFoldDB" id="A0A9W9DJS6"/>
<evidence type="ECO:0000256" key="1">
    <source>
        <dbReference type="ARBA" id="ARBA00004123"/>
    </source>
</evidence>
<dbReference type="Proteomes" id="UP001150266">
    <property type="component" value="Unassembled WGS sequence"/>
</dbReference>
<keyword evidence="2" id="KW-0597">Phosphoprotein</keyword>